<keyword evidence="5" id="KW-0175">Coiled coil</keyword>
<dbReference type="EMBL" id="UXSR01000141">
    <property type="protein sequence ID" value="VDD75226.1"/>
    <property type="molecule type" value="Genomic_DNA"/>
</dbReference>
<evidence type="ECO:0000313" key="8">
    <source>
        <dbReference type="EMBL" id="VDD75226.1"/>
    </source>
</evidence>
<dbReference type="GO" id="GO:0006974">
    <property type="term" value="P:DNA damage response"/>
    <property type="evidence" value="ECO:0007669"/>
    <property type="project" value="TreeGrafter"/>
</dbReference>
<feature type="region of interest" description="Disordered" evidence="6">
    <location>
        <begin position="232"/>
        <end position="275"/>
    </location>
</feature>
<dbReference type="CDD" id="cd13155">
    <property type="entry name" value="KOW_KIN17"/>
    <property type="match status" value="1"/>
</dbReference>
<dbReference type="GO" id="GO:0008270">
    <property type="term" value="F:zinc ion binding"/>
    <property type="evidence" value="ECO:0007669"/>
    <property type="project" value="UniProtKB-KW"/>
</dbReference>
<dbReference type="PANTHER" id="PTHR12805:SF0">
    <property type="entry name" value="DNA_RNA-BINDING PROTEIN KIN17"/>
    <property type="match status" value="1"/>
</dbReference>
<name>A0A0R3U3Q9_MESCO</name>
<sequence length="482" mass="55108">MGKEKPGFLTPKAISNRIKSKGLQKLRWYCQMCQKQCRDENGYKCHTNSESHHRQMKIFMENGGKFISSFSSEFLKGYLDIVRRQFGGKRVHANVVYQEYIKDKEHIHMNATRWHSLTGLCLWLGKQGICRVDETEKGWYIEYIDQDPEAESRRASDARLMKTEDEINRQFLERQIEKATSNKSAAVKEETKEAKPLVRKDEDELIKLDLKLAPVVPKVECVVEEGKEQSELDEKVETVVQTGERSSVDSEPTKTPESASPPKTSDAENKSTFIPRKRLKRQPLYPNCGDCDVDLVTYGANFACFLLQSKQNPLLLAEKKAHENRIHSTSAPSSSAGGKRSALDELMAEEEMFKEKRNRKDYWMTVGIEVKLIHHKLPQNLLYRHAVVTDMEDDYTAIVRVLNSSKTKLKVDQDHVETVIPPVGDPVLVVNGAYRGEVAILQHVDKEQSQVDMVIESGLCRGRVVRNVSMEDVCKAYEEDTR</sequence>
<dbReference type="Gene3D" id="2.30.30.30">
    <property type="match status" value="1"/>
</dbReference>
<evidence type="ECO:0000256" key="6">
    <source>
        <dbReference type="SAM" id="MobiDB-lite"/>
    </source>
</evidence>
<evidence type="ECO:0000256" key="2">
    <source>
        <dbReference type="ARBA" id="ARBA00022723"/>
    </source>
</evidence>
<proteinExistence type="inferred from homology"/>
<dbReference type="SUPFAM" id="SSF57667">
    <property type="entry name" value="beta-beta-alpha zinc fingers"/>
    <property type="match status" value="1"/>
</dbReference>
<keyword evidence="3" id="KW-0863">Zinc-finger</keyword>
<feature type="coiled-coil region" evidence="5">
    <location>
        <begin position="162"/>
        <end position="189"/>
    </location>
</feature>
<evidence type="ECO:0000259" key="7">
    <source>
        <dbReference type="SMART" id="SM01253"/>
    </source>
</evidence>
<dbReference type="GO" id="GO:0006260">
    <property type="term" value="P:DNA replication"/>
    <property type="evidence" value="ECO:0007669"/>
    <property type="project" value="TreeGrafter"/>
</dbReference>
<dbReference type="FunFam" id="1.10.10.2030:FF:000001">
    <property type="entry name" value="DNA/RNA-binding protein KIN17, putative"/>
    <property type="match status" value="1"/>
</dbReference>
<dbReference type="InterPro" id="IPR019447">
    <property type="entry name" value="DNA/RNA-bd_Kin17_WH-like_dom"/>
</dbReference>
<dbReference type="SMART" id="SM01253">
    <property type="entry name" value="Kin17_mid"/>
    <property type="match status" value="1"/>
</dbReference>
<accession>A0A0R3U3Q9</accession>
<dbReference type="FunFam" id="2.30.30.30:FF:000021">
    <property type="entry name" value="DNA/RNA-binding protein KIN17, putative"/>
    <property type="match status" value="1"/>
</dbReference>
<keyword evidence="9" id="KW-1185">Reference proteome</keyword>
<dbReference type="PANTHER" id="PTHR12805">
    <property type="entry name" value="KIN17 KIN, ANTIGENIC DETERMINANT OF RECA PROTEIN HOMOLOG"/>
    <property type="match status" value="1"/>
</dbReference>
<evidence type="ECO:0000256" key="4">
    <source>
        <dbReference type="ARBA" id="ARBA00022833"/>
    </source>
</evidence>
<dbReference type="Pfam" id="PF18131">
    <property type="entry name" value="KN17_SH3"/>
    <property type="match status" value="1"/>
</dbReference>
<keyword evidence="2" id="KW-0479">Metal-binding</keyword>
<dbReference type="Pfam" id="PF10357">
    <property type="entry name" value="WH_KIN17"/>
    <property type="match status" value="1"/>
</dbReference>
<dbReference type="InterPro" id="IPR038254">
    <property type="entry name" value="KIN17_WH-like_sf"/>
</dbReference>
<dbReference type="AlphaFoldDB" id="A0A0R3U3Q9"/>
<organism evidence="8 9">
    <name type="scientific">Mesocestoides corti</name>
    <name type="common">Flatworm</name>
    <dbReference type="NCBI Taxonomy" id="53468"/>
    <lineage>
        <taxon>Eukaryota</taxon>
        <taxon>Metazoa</taxon>
        <taxon>Spiralia</taxon>
        <taxon>Lophotrochozoa</taxon>
        <taxon>Platyhelminthes</taxon>
        <taxon>Cestoda</taxon>
        <taxon>Eucestoda</taxon>
        <taxon>Cyclophyllidea</taxon>
        <taxon>Mesocestoididae</taxon>
        <taxon>Mesocestoides</taxon>
    </lineage>
</organism>
<comment type="similarity">
    <text evidence="1">Belongs to the KIN17 family.</text>
</comment>
<gene>
    <name evidence="8" type="ORF">MCOS_LOCUS1229</name>
</gene>
<dbReference type="STRING" id="53468.A0A0R3U3Q9"/>
<dbReference type="InterPro" id="IPR037321">
    <property type="entry name" value="KIN17-like"/>
</dbReference>
<evidence type="ECO:0000256" key="1">
    <source>
        <dbReference type="ARBA" id="ARBA00008517"/>
    </source>
</evidence>
<dbReference type="InterPro" id="IPR056767">
    <property type="entry name" value="C2H2-Znf_KIN17"/>
</dbReference>
<feature type="domain" description="DNA/RNA-binding protein Kin17 WH-like" evidence="7">
    <location>
        <begin position="54"/>
        <end position="177"/>
    </location>
</feature>
<dbReference type="InterPro" id="IPR041995">
    <property type="entry name" value="KOW_KIN17"/>
</dbReference>
<evidence type="ECO:0000256" key="5">
    <source>
        <dbReference type="SAM" id="Coils"/>
    </source>
</evidence>
<protein>
    <recommendedName>
        <fullName evidence="7">DNA/RNA-binding protein Kin17 WH-like domain-containing protein</fullName>
    </recommendedName>
</protein>
<dbReference type="Pfam" id="PF25095">
    <property type="entry name" value="C2H2-zf_KIN17"/>
    <property type="match status" value="1"/>
</dbReference>
<dbReference type="Proteomes" id="UP000267029">
    <property type="component" value="Unassembled WGS sequence"/>
</dbReference>
<dbReference type="GO" id="GO:0005634">
    <property type="term" value="C:nucleus"/>
    <property type="evidence" value="ECO:0007669"/>
    <property type="project" value="TreeGrafter"/>
</dbReference>
<evidence type="ECO:0000313" key="9">
    <source>
        <dbReference type="Proteomes" id="UP000267029"/>
    </source>
</evidence>
<dbReference type="GO" id="GO:0003690">
    <property type="term" value="F:double-stranded DNA binding"/>
    <property type="evidence" value="ECO:0007669"/>
    <property type="project" value="TreeGrafter"/>
</dbReference>
<dbReference type="Pfam" id="PF25092">
    <property type="entry name" value="SH3_KIN17_C"/>
    <property type="match status" value="1"/>
</dbReference>
<dbReference type="InterPro" id="IPR041330">
    <property type="entry name" value="KN17_SH3"/>
</dbReference>
<dbReference type="OrthoDB" id="10266249at2759"/>
<dbReference type="Gene3D" id="2.30.30.140">
    <property type="match status" value="1"/>
</dbReference>
<dbReference type="InterPro" id="IPR014722">
    <property type="entry name" value="Rib_uL2_dom2"/>
</dbReference>
<dbReference type="Gene3D" id="1.10.10.2030">
    <property type="entry name" value="DNA/RNA-binding protein Kin17, conserved domain"/>
    <property type="match status" value="1"/>
</dbReference>
<evidence type="ECO:0000256" key="3">
    <source>
        <dbReference type="ARBA" id="ARBA00022771"/>
    </source>
</evidence>
<reference evidence="8 9" key="1">
    <citation type="submission" date="2018-10" db="EMBL/GenBank/DDBJ databases">
        <authorList>
            <consortium name="Pathogen Informatics"/>
        </authorList>
    </citation>
    <scope>NUCLEOTIDE SEQUENCE [LARGE SCALE GENOMIC DNA]</scope>
</reference>
<dbReference type="InterPro" id="IPR036236">
    <property type="entry name" value="Znf_C2H2_sf"/>
</dbReference>
<keyword evidence="4" id="KW-0862">Zinc</keyword>